<dbReference type="AlphaFoldDB" id="A0A1S2Z6J8"/>
<dbReference type="InterPro" id="IPR021825">
    <property type="entry name" value="RETICULATA-related"/>
</dbReference>
<evidence type="ECO:0000256" key="8">
    <source>
        <dbReference type="ARBA" id="ARBA00023136"/>
    </source>
</evidence>
<evidence type="ECO:0000256" key="1">
    <source>
        <dbReference type="ARBA" id="ARBA00004508"/>
    </source>
</evidence>
<keyword evidence="6" id="KW-0809">Transit peptide</keyword>
<dbReference type="OrthoDB" id="205639at2759"/>
<proteinExistence type="inferred from homology"/>
<dbReference type="STRING" id="3827.A0A1S2Z6J8"/>
<gene>
    <name evidence="11" type="primary">LOC101506186</name>
</gene>
<keyword evidence="8" id="KW-0472">Membrane</keyword>
<evidence type="ECO:0000313" key="11">
    <source>
        <dbReference type="RefSeq" id="XP_004515952.1"/>
    </source>
</evidence>
<protein>
    <submittedName>
        <fullName evidence="11">Protein RETICULATA-RELATED 4, chloroplastic-like</fullName>
    </submittedName>
</protein>
<evidence type="ECO:0000256" key="6">
    <source>
        <dbReference type="ARBA" id="ARBA00022946"/>
    </source>
</evidence>
<feature type="compositionally biased region" description="Gly residues" evidence="9">
    <location>
        <begin position="63"/>
        <end position="82"/>
    </location>
</feature>
<dbReference type="eggNOG" id="ENOG502QQX6">
    <property type="taxonomic scope" value="Eukaryota"/>
</dbReference>
<reference evidence="11" key="1">
    <citation type="submission" date="2025-08" db="UniProtKB">
        <authorList>
            <consortium name="RefSeq"/>
        </authorList>
    </citation>
    <scope>IDENTIFICATION</scope>
    <source>
        <tissue evidence="11">Etiolated seedlings</tissue>
    </source>
</reference>
<dbReference type="Pfam" id="PF11891">
    <property type="entry name" value="RETICULATA-like"/>
    <property type="match status" value="1"/>
</dbReference>
<sequence>MASSFSNFYSPSFSLPTHNHHSSTSLPLPTLTFISHRRHSPSNLFTSRSPVSTPIKTAIFSSGNGGGIGTGGGGSGGGGDGGGDGESEDRDRNREEALLALAEVGRPLEYLPADLAEAVKAGRVPGSIVKRFFELEKSSVFRWLLNFGGFRERLLADDLFLAKVAMECGVGIFTKAAAELEKRKENFTKELDFVCADVVMAIVADFMLVWLPAPTVSLRPPLAVSAGFIAKFFYGCPENAFQVALAGTSYSLLQRIGAIVRNGAKLFAVGTGASLIGTGVTNALINARKVVDKSFADEAEDVPVLSTSVAYGVYMAVSSNLRYQILAGIIEQRILDPLLHQHKLVLSAICFAVRTGNTFLGSLLWVDYARWVGVQKIRE</sequence>
<evidence type="ECO:0000256" key="9">
    <source>
        <dbReference type="SAM" id="MobiDB-lite"/>
    </source>
</evidence>
<name>A0A1S2Z6J8_CICAR</name>
<keyword evidence="4" id="KW-0934">Plastid</keyword>
<organism evidence="10 11">
    <name type="scientific">Cicer arietinum</name>
    <name type="common">Chickpea</name>
    <name type="synonym">Garbanzo</name>
    <dbReference type="NCBI Taxonomy" id="3827"/>
    <lineage>
        <taxon>Eukaryota</taxon>
        <taxon>Viridiplantae</taxon>
        <taxon>Streptophyta</taxon>
        <taxon>Embryophyta</taxon>
        <taxon>Tracheophyta</taxon>
        <taxon>Spermatophyta</taxon>
        <taxon>Magnoliopsida</taxon>
        <taxon>eudicotyledons</taxon>
        <taxon>Gunneridae</taxon>
        <taxon>Pentapetalae</taxon>
        <taxon>rosids</taxon>
        <taxon>fabids</taxon>
        <taxon>Fabales</taxon>
        <taxon>Fabaceae</taxon>
        <taxon>Papilionoideae</taxon>
        <taxon>50 kb inversion clade</taxon>
        <taxon>NPAAA clade</taxon>
        <taxon>Hologalegina</taxon>
        <taxon>IRL clade</taxon>
        <taxon>Cicereae</taxon>
        <taxon>Cicer</taxon>
    </lineage>
</organism>
<keyword evidence="3" id="KW-0150">Chloroplast</keyword>
<dbReference type="GeneID" id="101506186"/>
<dbReference type="PANTHER" id="PTHR31620:SF8">
    <property type="entry name" value="PROTEIN RETICULATA-RELATED 4, CHLOROPLASTIC-LIKE"/>
    <property type="match status" value="1"/>
</dbReference>
<dbReference type="PaxDb" id="3827-XP_004515952.1"/>
<keyword evidence="10" id="KW-1185">Reference proteome</keyword>
<keyword evidence="7" id="KW-1133">Transmembrane helix</keyword>
<evidence type="ECO:0000256" key="3">
    <source>
        <dbReference type="ARBA" id="ARBA00022528"/>
    </source>
</evidence>
<dbReference type="PANTHER" id="PTHR31620">
    <property type="entry name" value="PROTEIN RETICULATA-RELATED 2, CHLOROPLASTIC-RELATED"/>
    <property type="match status" value="1"/>
</dbReference>
<keyword evidence="5" id="KW-0812">Transmembrane</keyword>
<evidence type="ECO:0000256" key="4">
    <source>
        <dbReference type="ARBA" id="ARBA00022640"/>
    </source>
</evidence>
<feature type="region of interest" description="Disordered" evidence="9">
    <location>
        <begin position="62"/>
        <end position="92"/>
    </location>
</feature>
<comment type="subcellular location">
    <subcellularLocation>
        <location evidence="1">Plastid</location>
        <location evidence="1">Chloroplast membrane</location>
        <topology evidence="1">Multi-pass membrane protein</topology>
    </subcellularLocation>
</comment>
<evidence type="ECO:0000313" key="10">
    <source>
        <dbReference type="Proteomes" id="UP000087171"/>
    </source>
</evidence>
<evidence type="ECO:0000256" key="7">
    <source>
        <dbReference type="ARBA" id="ARBA00022989"/>
    </source>
</evidence>
<dbReference type="GO" id="GO:0031969">
    <property type="term" value="C:chloroplast membrane"/>
    <property type="evidence" value="ECO:0007669"/>
    <property type="project" value="UniProtKB-SubCell"/>
</dbReference>
<comment type="similarity">
    <text evidence="2">Belongs to the RETICULATA family.</text>
</comment>
<evidence type="ECO:0000256" key="5">
    <source>
        <dbReference type="ARBA" id="ARBA00022692"/>
    </source>
</evidence>
<dbReference type="RefSeq" id="XP_073226489.1">
    <property type="nucleotide sequence ID" value="XM_073370388.1"/>
</dbReference>
<dbReference type="RefSeq" id="XP_004515952.1">
    <property type="nucleotide sequence ID" value="XM_004515895.3"/>
</dbReference>
<evidence type="ECO:0000256" key="2">
    <source>
        <dbReference type="ARBA" id="ARBA00010793"/>
    </source>
</evidence>
<accession>A0A1S2Z6J8</accession>
<dbReference type="Proteomes" id="UP000087171">
    <property type="component" value="Unplaced"/>
</dbReference>